<keyword evidence="3" id="KW-0813">Transport</keyword>
<evidence type="ECO:0008006" key="11">
    <source>
        <dbReference type="Google" id="ProtNLM"/>
    </source>
</evidence>
<feature type="transmembrane region" description="Helical" evidence="8">
    <location>
        <begin position="12"/>
        <end position="35"/>
    </location>
</feature>
<evidence type="ECO:0000313" key="9">
    <source>
        <dbReference type="EMBL" id="KAL1140457.1"/>
    </source>
</evidence>
<dbReference type="EMBL" id="JBFDAA010000001">
    <property type="protein sequence ID" value="KAL1140457.1"/>
    <property type="molecule type" value="Genomic_DNA"/>
</dbReference>
<dbReference type="Proteomes" id="UP001558652">
    <property type="component" value="Unassembled WGS sequence"/>
</dbReference>
<keyword evidence="4 8" id="KW-0812">Transmembrane</keyword>
<evidence type="ECO:0000256" key="6">
    <source>
        <dbReference type="ARBA" id="ARBA00023136"/>
    </source>
</evidence>
<evidence type="ECO:0000256" key="8">
    <source>
        <dbReference type="SAM" id="Phobius"/>
    </source>
</evidence>
<accession>A0ABD0Z7B5</accession>
<dbReference type="Pfam" id="PF03821">
    <property type="entry name" value="Mtp"/>
    <property type="match status" value="1"/>
</dbReference>
<keyword evidence="10" id="KW-1185">Reference proteome</keyword>
<keyword evidence="6 8" id="KW-0472">Membrane</keyword>
<feature type="transmembrane region" description="Helical" evidence="8">
    <location>
        <begin position="67"/>
        <end position="91"/>
    </location>
</feature>
<protein>
    <recommendedName>
        <fullName evidence="11">Lysosomal-associated transmembrane protein 4A</fullName>
    </recommendedName>
</protein>
<comment type="subcellular location">
    <subcellularLocation>
        <location evidence="1">Endomembrane system</location>
        <topology evidence="1">Multi-pass membrane protein</topology>
    </subcellularLocation>
</comment>
<comment type="caution">
    <text evidence="9">The sequence shown here is derived from an EMBL/GenBank/DDBJ whole genome shotgun (WGS) entry which is preliminary data.</text>
</comment>
<dbReference type="PANTHER" id="PTHR12479:SF10">
    <property type="entry name" value="LYSOSOMAL-ASSOCIATED TRANSMEMBRANE PROTEIN"/>
    <property type="match status" value="1"/>
</dbReference>
<dbReference type="InterPro" id="IPR004687">
    <property type="entry name" value="LAPTM4/5"/>
</dbReference>
<comment type="similarity">
    <text evidence="2">Belongs to the LAPTM4/LAPTM5 transporter family.</text>
</comment>
<dbReference type="AlphaFoldDB" id="A0ABD0Z7B5"/>
<evidence type="ECO:0000256" key="4">
    <source>
        <dbReference type="ARBA" id="ARBA00022692"/>
    </source>
</evidence>
<evidence type="ECO:0000256" key="1">
    <source>
        <dbReference type="ARBA" id="ARBA00004127"/>
    </source>
</evidence>
<organism evidence="9 10">
    <name type="scientific">Ranatra chinensis</name>
    <dbReference type="NCBI Taxonomy" id="642074"/>
    <lineage>
        <taxon>Eukaryota</taxon>
        <taxon>Metazoa</taxon>
        <taxon>Ecdysozoa</taxon>
        <taxon>Arthropoda</taxon>
        <taxon>Hexapoda</taxon>
        <taxon>Insecta</taxon>
        <taxon>Pterygota</taxon>
        <taxon>Neoptera</taxon>
        <taxon>Paraneoptera</taxon>
        <taxon>Hemiptera</taxon>
        <taxon>Heteroptera</taxon>
        <taxon>Panheteroptera</taxon>
        <taxon>Nepomorpha</taxon>
        <taxon>Nepidae</taxon>
        <taxon>Ranatrinae</taxon>
        <taxon>Ranatra</taxon>
    </lineage>
</organism>
<evidence type="ECO:0000256" key="3">
    <source>
        <dbReference type="ARBA" id="ARBA00022448"/>
    </source>
</evidence>
<dbReference type="GO" id="GO:0012505">
    <property type="term" value="C:endomembrane system"/>
    <property type="evidence" value="ECO:0007669"/>
    <property type="project" value="UniProtKB-SubCell"/>
</dbReference>
<name>A0ABD0Z7B5_9HEMI</name>
<evidence type="ECO:0000313" key="10">
    <source>
        <dbReference type="Proteomes" id="UP001558652"/>
    </source>
</evidence>
<sequence length="185" mass="19894">MVYGAIKGKPAYLMPFFCMQVFDFCIAGLSALSYLCYIPNMHHLVAENSQIPLQAQLLSLPPQCLSLLVLLTFVIAMLIKIYFIGVVWGCYKFLTLRIVSAQRTIQFIDTEFADSQGTLLPDYETALKFPTPPPSYASATAPATVTIQSHPDPSATASVSTSASATATTTTTATSAASQQLPQSA</sequence>
<dbReference type="InterPro" id="IPR051115">
    <property type="entry name" value="LAPTM_transporter"/>
</dbReference>
<keyword evidence="5 8" id="KW-1133">Transmembrane helix</keyword>
<evidence type="ECO:0000256" key="2">
    <source>
        <dbReference type="ARBA" id="ARBA00010076"/>
    </source>
</evidence>
<proteinExistence type="inferred from homology"/>
<reference evidence="9 10" key="1">
    <citation type="submission" date="2024-07" db="EMBL/GenBank/DDBJ databases">
        <title>Chromosome-level genome assembly of the water stick insect Ranatra chinensis (Heteroptera: Nepidae).</title>
        <authorList>
            <person name="Liu X."/>
        </authorList>
    </citation>
    <scope>NUCLEOTIDE SEQUENCE [LARGE SCALE GENOMIC DNA]</scope>
    <source>
        <strain evidence="9">Cailab_2021Rc</strain>
        <tissue evidence="9">Muscle</tissue>
    </source>
</reference>
<dbReference type="PANTHER" id="PTHR12479">
    <property type="entry name" value="LYSOSOMAL-ASSOCIATED TRANSMEMBRANE PROTEIN"/>
    <property type="match status" value="1"/>
</dbReference>
<evidence type="ECO:0000256" key="5">
    <source>
        <dbReference type="ARBA" id="ARBA00022989"/>
    </source>
</evidence>
<feature type="region of interest" description="Disordered" evidence="7">
    <location>
        <begin position="140"/>
        <end position="162"/>
    </location>
</feature>
<evidence type="ECO:0000256" key="7">
    <source>
        <dbReference type="SAM" id="MobiDB-lite"/>
    </source>
</evidence>
<gene>
    <name evidence="9" type="ORF">AAG570_000389</name>
</gene>